<feature type="domain" description="C-type lectin" evidence="4">
    <location>
        <begin position="409"/>
        <end position="526"/>
    </location>
</feature>
<evidence type="ECO:0000256" key="2">
    <source>
        <dbReference type="PROSITE-ProRule" id="PRU00059"/>
    </source>
</evidence>
<feature type="domain" description="C-type lectin" evidence="4">
    <location>
        <begin position="290"/>
        <end position="395"/>
    </location>
</feature>
<evidence type="ECO:0000259" key="4">
    <source>
        <dbReference type="PROSITE" id="PS50041"/>
    </source>
</evidence>
<dbReference type="InterPro" id="IPR016187">
    <property type="entry name" value="CTDL_fold"/>
</dbReference>
<keyword evidence="6" id="KW-1185">Reference proteome</keyword>
<dbReference type="SUPFAM" id="SSF56436">
    <property type="entry name" value="C-type lectin-like"/>
    <property type="match status" value="2"/>
</dbReference>
<dbReference type="SUPFAM" id="SSF49854">
    <property type="entry name" value="Spermadhesin, CUB domain"/>
    <property type="match status" value="1"/>
</dbReference>
<dbReference type="EMBL" id="LR901977">
    <property type="protein sequence ID" value="CAD7249726.1"/>
    <property type="molecule type" value="Genomic_DNA"/>
</dbReference>
<dbReference type="Pfam" id="PF00059">
    <property type="entry name" value="Lectin_C"/>
    <property type="match status" value="2"/>
</dbReference>
<dbReference type="PROSITE" id="PS50041">
    <property type="entry name" value="C_TYPE_LECTIN_2"/>
    <property type="match status" value="2"/>
</dbReference>
<sequence>MRQGETFGDVQNSLVRDDSMGDNAPSSLLRIRLQSRVLTWGWTDRSPYEYDNFNANVLFEDGFVHAWSSTKGGQASNDPPGSYELPFVRGGGNLRQRMEIGVSRQWPRPMLRWKAGIRTRRGAIHDIFPISPLEHLVGVREERRRMAAQTYIVSLLLLVCSQWSSVDGQCGGNFTEPTGNISSPNYPDEYPNNAFCVYEINVEPDNGIELTFVDFQLEGCPSDTVEVFHPSSGLTEIFCRGSHPTCPILELSNSLVVTFQSDDSITYRGFLAEYLSFPQSCDISAGWLFHGGQCYFYVDEPKTALEAQQDCQGIEGNLVSIHNDEENAFIGGIARNAPLWLGLQRQGSTWEWLDGTPFDYDNVNPNFLFDDEYAIMWKDEWGNDDCGESKPFVCRLRADECPDSTWRQEGLDCFLVVRDSLPFASAVSYCENTSPPSTLLTVPDDANYQYLVAFVLNGLEPDDDTDFWIGIERQGSTWSWIDDTASELANWAPGYPLEDSGKDCATITLSSWDDFPGYFAFPFVCKKVLSRRPN</sequence>
<dbReference type="InterPro" id="IPR016186">
    <property type="entry name" value="C-type_lectin-like/link_sf"/>
</dbReference>
<dbReference type="Gene3D" id="2.60.120.290">
    <property type="entry name" value="Spermadhesin, CUB domain"/>
    <property type="match status" value="1"/>
</dbReference>
<dbReference type="CDD" id="cd00037">
    <property type="entry name" value="CLECT"/>
    <property type="match status" value="2"/>
</dbReference>
<dbReference type="SMART" id="SM00042">
    <property type="entry name" value="CUB"/>
    <property type="match status" value="1"/>
</dbReference>
<evidence type="ECO:0000259" key="3">
    <source>
        <dbReference type="PROSITE" id="PS01180"/>
    </source>
</evidence>
<dbReference type="OrthoDB" id="10009301at2759"/>
<evidence type="ECO:0000256" key="1">
    <source>
        <dbReference type="ARBA" id="ARBA00023157"/>
    </source>
</evidence>
<dbReference type="InterPro" id="IPR001304">
    <property type="entry name" value="C-type_lectin-like"/>
</dbReference>
<gene>
    <name evidence="5" type="ORF">DSTB1V02_LOCUS9513</name>
</gene>
<dbReference type="AlphaFoldDB" id="A0A7R9FNQ3"/>
<dbReference type="PANTHER" id="PTHR22803">
    <property type="entry name" value="MANNOSE, PHOSPHOLIPASE, LECTIN RECEPTOR RELATED"/>
    <property type="match status" value="1"/>
</dbReference>
<dbReference type="EMBL" id="CAJPEV010002460">
    <property type="protein sequence ID" value="CAG0896971.1"/>
    <property type="molecule type" value="Genomic_DNA"/>
</dbReference>
<dbReference type="SMART" id="SM00034">
    <property type="entry name" value="CLECT"/>
    <property type="match status" value="2"/>
</dbReference>
<dbReference type="InterPro" id="IPR035914">
    <property type="entry name" value="Sperma_CUB_dom_sf"/>
</dbReference>
<dbReference type="Gene3D" id="3.10.100.10">
    <property type="entry name" value="Mannose-Binding Protein A, subunit A"/>
    <property type="match status" value="2"/>
</dbReference>
<proteinExistence type="predicted"/>
<dbReference type="InterPro" id="IPR000859">
    <property type="entry name" value="CUB_dom"/>
</dbReference>
<evidence type="ECO:0000313" key="6">
    <source>
        <dbReference type="Proteomes" id="UP000677054"/>
    </source>
</evidence>
<dbReference type="CDD" id="cd00041">
    <property type="entry name" value="CUB"/>
    <property type="match status" value="1"/>
</dbReference>
<accession>A0A7R9FNQ3</accession>
<protein>
    <submittedName>
        <fullName evidence="5">Uncharacterized protein</fullName>
    </submittedName>
</protein>
<dbReference type="PROSITE" id="PS01180">
    <property type="entry name" value="CUB"/>
    <property type="match status" value="1"/>
</dbReference>
<organism evidence="5">
    <name type="scientific">Darwinula stevensoni</name>
    <dbReference type="NCBI Taxonomy" id="69355"/>
    <lineage>
        <taxon>Eukaryota</taxon>
        <taxon>Metazoa</taxon>
        <taxon>Ecdysozoa</taxon>
        <taxon>Arthropoda</taxon>
        <taxon>Crustacea</taxon>
        <taxon>Oligostraca</taxon>
        <taxon>Ostracoda</taxon>
        <taxon>Podocopa</taxon>
        <taxon>Podocopida</taxon>
        <taxon>Darwinulocopina</taxon>
        <taxon>Darwinuloidea</taxon>
        <taxon>Darwinulidae</taxon>
        <taxon>Darwinula</taxon>
    </lineage>
</organism>
<comment type="caution">
    <text evidence="2">Lacks conserved residue(s) required for the propagation of feature annotation.</text>
</comment>
<dbReference type="Proteomes" id="UP000677054">
    <property type="component" value="Unassembled WGS sequence"/>
</dbReference>
<feature type="domain" description="CUB" evidence="3">
    <location>
        <begin position="170"/>
        <end position="277"/>
    </location>
</feature>
<name>A0A7R9FNQ3_9CRUS</name>
<keyword evidence="1" id="KW-1015">Disulfide bond</keyword>
<dbReference type="Pfam" id="PF00431">
    <property type="entry name" value="CUB"/>
    <property type="match status" value="1"/>
</dbReference>
<evidence type="ECO:0000313" key="5">
    <source>
        <dbReference type="EMBL" id="CAD7249726.1"/>
    </source>
</evidence>
<dbReference type="InterPro" id="IPR050111">
    <property type="entry name" value="C-type_lectin/snaclec_domain"/>
</dbReference>
<reference evidence="5" key="1">
    <citation type="submission" date="2020-11" db="EMBL/GenBank/DDBJ databases">
        <authorList>
            <person name="Tran Van P."/>
        </authorList>
    </citation>
    <scope>NUCLEOTIDE SEQUENCE</scope>
</reference>
<dbReference type="FunFam" id="2.60.120.290:FF:000005">
    <property type="entry name" value="Procollagen C-endopeptidase enhancer 1"/>
    <property type="match status" value="1"/>
</dbReference>